<dbReference type="GO" id="GO:0004767">
    <property type="term" value="F:sphingomyelin phosphodiesterase activity"/>
    <property type="evidence" value="ECO:0007669"/>
    <property type="project" value="InterPro"/>
</dbReference>
<dbReference type="SUPFAM" id="SSF56219">
    <property type="entry name" value="DNase I-like"/>
    <property type="match status" value="1"/>
</dbReference>
<keyword evidence="4" id="KW-1185">Reference proteome</keyword>
<proteinExistence type="predicted"/>
<dbReference type="SUPFAM" id="SSF51101">
    <property type="entry name" value="Mannose-binding lectins"/>
    <property type="match status" value="1"/>
</dbReference>
<dbReference type="GO" id="GO:0016791">
    <property type="term" value="F:phosphatase activity"/>
    <property type="evidence" value="ECO:0007669"/>
    <property type="project" value="InterPro"/>
</dbReference>
<dbReference type="InterPro" id="IPR036691">
    <property type="entry name" value="Endo/exonu/phosph_ase_sf"/>
</dbReference>
<feature type="domain" description="Jacalin-type lectin" evidence="2">
    <location>
        <begin position="294"/>
        <end position="436"/>
    </location>
</feature>
<dbReference type="InterPro" id="IPR038772">
    <property type="entry name" value="Sph/SMPD2-like"/>
</dbReference>
<dbReference type="CDD" id="cd09615">
    <property type="entry name" value="Jacalin_EEP"/>
    <property type="match status" value="1"/>
</dbReference>
<dbReference type="PANTHER" id="PTHR16320:SF1">
    <property type="entry name" value="SPHINGOMYELINASE DDB_G0288017"/>
    <property type="match status" value="1"/>
</dbReference>
<sequence length="437" mass="46384">MIAVATVLLAFALAPFGAAVPASSGNFNVLSYNVAGLPAGLSSSNPSVNTPQISPRLAPYNIVHVQEDFNSHAALYASDNHPYRTPTSGGAGIGQGLNSLSVFPYDDFERHKWGTCSDASGADCLTPKGFTSMRVQIDEGIRILFINLHADAGTENGDLSARRSNIDEVANYITANAAGDAVLVFGDTNTRYTRSGDNIRDLASIASMTDAWVELIRSSAGPPTQGADALVCPDPPTNDCEVVDKIWYKGSRYLQLKATYWNDEDAKFRDASNKMLSDHSPITAGISWTLAEDLRKSNVFGGPHGDFYDDALSLPSPPNAVAVTSITVRSGSRVDQLRLSFSSGAQVSHGGSGGSDHTLSLASGEYPVSVELHEGEKDGHTRIFFAKFTTNLGRSVSGGSTTSDKTVFTAPSGWKIGGVYGRSGDELDKVGMVYVRI</sequence>
<evidence type="ECO:0000313" key="3">
    <source>
        <dbReference type="EMBL" id="TDL21148.1"/>
    </source>
</evidence>
<dbReference type="Gene3D" id="3.60.10.10">
    <property type="entry name" value="Endonuclease/exonuclease/phosphatase"/>
    <property type="match status" value="1"/>
</dbReference>
<dbReference type="Pfam" id="PF22669">
    <property type="entry name" value="Exo_endo_phos2"/>
    <property type="match status" value="1"/>
</dbReference>
<name>A0A4Y7Q1N5_9AGAM</name>
<evidence type="ECO:0000259" key="2">
    <source>
        <dbReference type="PROSITE" id="PS51752"/>
    </source>
</evidence>
<dbReference type="STRING" id="50990.A0A4Y7Q1N5"/>
<keyword evidence="1" id="KW-0732">Signal</keyword>
<dbReference type="AlphaFoldDB" id="A0A4Y7Q1N5"/>
<dbReference type="VEuPathDB" id="FungiDB:BD410DRAFT_724798"/>
<feature type="chain" id="PRO_5021431332" evidence="1">
    <location>
        <begin position="20"/>
        <end position="437"/>
    </location>
</feature>
<dbReference type="PROSITE" id="PS51752">
    <property type="entry name" value="JACALIN_LECTIN"/>
    <property type="match status" value="1"/>
</dbReference>
<dbReference type="PANTHER" id="PTHR16320">
    <property type="entry name" value="SPHINGOMYELINASE FAMILY MEMBER"/>
    <property type="match status" value="1"/>
</dbReference>
<dbReference type="SMART" id="SM00915">
    <property type="entry name" value="Jacalin"/>
    <property type="match status" value="1"/>
</dbReference>
<dbReference type="InterPro" id="IPR036404">
    <property type="entry name" value="Jacalin-like_lectin_dom_sf"/>
</dbReference>
<dbReference type="GO" id="GO:0046856">
    <property type="term" value="P:phosphatidylinositol dephosphorylation"/>
    <property type="evidence" value="ECO:0007669"/>
    <property type="project" value="InterPro"/>
</dbReference>
<dbReference type="OrthoDB" id="40902at2759"/>
<gene>
    <name evidence="3" type="ORF">BD410DRAFT_724798</name>
</gene>
<dbReference type="InterPro" id="IPR000300">
    <property type="entry name" value="IPPc"/>
</dbReference>
<protein>
    <submittedName>
        <fullName evidence="3">Putative secreted protein</fullName>
    </submittedName>
</protein>
<dbReference type="Proteomes" id="UP000294933">
    <property type="component" value="Unassembled WGS sequence"/>
</dbReference>
<reference evidence="3 4" key="1">
    <citation type="submission" date="2018-06" db="EMBL/GenBank/DDBJ databases">
        <title>A transcriptomic atlas of mushroom development highlights an independent origin of complex multicellularity.</title>
        <authorList>
            <consortium name="DOE Joint Genome Institute"/>
            <person name="Krizsan K."/>
            <person name="Almasi E."/>
            <person name="Merenyi Z."/>
            <person name="Sahu N."/>
            <person name="Viragh M."/>
            <person name="Koszo T."/>
            <person name="Mondo S."/>
            <person name="Kiss B."/>
            <person name="Balint B."/>
            <person name="Kues U."/>
            <person name="Barry K."/>
            <person name="Hegedus J.C."/>
            <person name="Henrissat B."/>
            <person name="Johnson J."/>
            <person name="Lipzen A."/>
            <person name="Ohm R."/>
            <person name="Nagy I."/>
            <person name="Pangilinan J."/>
            <person name="Yan J."/>
            <person name="Xiong Y."/>
            <person name="Grigoriev I.V."/>
            <person name="Hibbett D.S."/>
            <person name="Nagy L.G."/>
        </authorList>
    </citation>
    <scope>NUCLEOTIDE SEQUENCE [LARGE SCALE GENOMIC DNA]</scope>
    <source>
        <strain evidence="3 4">SZMC22713</strain>
    </source>
</reference>
<dbReference type="EMBL" id="ML170183">
    <property type="protein sequence ID" value="TDL21148.1"/>
    <property type="molecule type" value="Genomic_DNA"/>
</dbReference>
<dbReference type="Pfam" id="PF01419">
    <property type="entry name" value="Jacalin"/>
    <property type="match status" value="1"/>
</dbReference>
<evidence type="ECO:0000256" key="1">
    <source>
        <dbReference type="SAM" id="SignalP"/>
    </source>
</evidence>
<evidence type="ECO:0000313" key="4">
    <source>
        <dbReference type="Proteomes" id="UP000294933"/>
    </source>
</evidence>
<dbReference type="GO" id="GO:0005737">
    <property type="term" value="C:cytoplasm"/>
    <property type="evidence" value="ECO:0007669"/>
    <property type="project" value="TreeGrafter"/>
</dbReference>
<dbReference type="InterPro" id="IPR001229">
    <property type="entry name" value="Jacalin-like_lectin_dom"/>
</dbReference>
<feature type="signal peptide" evidence="1">
    <location>
        <begin position="1"/>
        <end position="19"/>
    </location>
</feature>
<accession>A0A4Y7Q1N5</accession>
<dbReference type="Gene3D" id="2.100.10.30">
    <property type="entry name" value="Jacalin-like lectin domain"/>
    <property type="match status" value="1"/>
</dbReference>
<organism evidence="3 4">
    <name type="scientific">Rickenella mellea</name>
    <dbReference type="NCBI Taxonomy" id="50990"/>
    <lineage>
        <taxon>Eukaryota</taxon>
        <taxon>Fungi</taxon>
        <taxon>Dikarya</taxon>
        <taxon>Basidiomycota</taxon>
        <taxon>Agaricomycotina</taxon>
        <taxon>Agaricomycetes</taxon>
        <taxon>Hymenochaetales</taxon>
        <taxon>Rickenellaceae</taxon>
        <taxon>Rickenella</taxon>
    </lineage>
</organism>